<protein>
    <submittedName>
        <fullName evidence="1">Uncharacterized protein</fullName>
    </submittedName>
</protein>
<dbReference type="KEGG" id="scor:J3U87_29065"/>
<dbReference type="Proteomes" id="UP000663929">
    <property type="component" value="Chromosome"/>
</dbReference>
<evidence type="ECO:0000313" key="2">
    <source>
        <dbReference type="Proteomes" id="UP000663929"/>
    </source>
</evidence>
<dbReference type="AlphaFoldDB" id="A0A8A4TJ77"/>
<gene>
    <name evidence="1" type="ORF">J3U87_29065</name>
</gene>
<reference evidence="1" key="1">
    <citation type="submission" date="2021-03" db="EMBL/GenBank/DDBJ databases">
        <title>Acanthopleuribacteraceae sp. M133.</title>
        <authorList>
            <person name="Wang G."/>
        </authorList>
    </citation>
    <scope>NUCLEOTIDE SEQUENCE</scope>
    <source>
        <strain evidence="1">M133</strain>
    </source>
</reference>
<sequence>MRVADLIVDLQVDLADPDHGLFTQAASERFVSKAVLFVGRDLDSTFQIDAGAITPEPDADTRELFLILAQIHACQFMRARTATVIDVSSGDKSVDRSRTPVEWANLEKDLRTHYQQRLAAARPTPSSPGDDCGLITPNLATVIYEQGRDL</sequence>
<dbReference type="EMBL" id="CP071793">
    <property type="protein sequence ID" value="QTD49653.1"/>
    <property type="molecule type" value="Genomic_DNA"/>
</dbReference>
<keyword evidence="2" id="KW-1185">Reference proteome</keyword>
<organism evidence="1 2">
    <name type="scientific">Sulfidibacter corallicola</name>
    <dbReference type="NCBI Taxonomy" id="2818388"/>
    <lineage>
        <taxon>Bacteria</taxon>
        <taxon>Pseudomonadati</taxon>
        <taxon>Acidobacteriota</taxon>
        <taxon>Holophagae</taxon>
        <taxon>Acanthopleuribacterales</taxon>
        <taxon>Acanthopleuribacteraceae</taxon>
        <taxon>Sulfidibacter</taxon>
    </lineage>
</organism>
<accession>A0A8A4TJ77</accession>
<dbReference type="RefSeq" id="WP_237379286.1">
    <property type="nucleotide sequence ID" value="NZ_CP071793.1"/>
</dbReference>
<name>A0A8A4TJ77_SULCO</name>
<proteinExistence type="predicted"/>
<evidence type="ECO:0000313" key="1">
    <source>
        <dbReference type="EMBL" id="QTD49653.1"/>
    </source>
</evidence>